<dbReference type="OrthoDB" id="825893at2"/>
<sequence length="411" mass="46848">MLEVKSKRLGDIINFKRGYDLPASKRENGQFPIISSSGISGYHNEFKCSGEGLVTGRYGTLGEMYYINGNYWPHNTTLYATDFKGNFPKYLYYLLKSLGNLKTSDKSAVPGINRNDLHEIKIPFLPKEYQIQIAKVLSDLDAKIELNNKINAELEAMAKLIYDYWFVQFDFPIDKATAEKMGNPSLERKPYKTSGGKMVYNKELKREIPEGWEVVALKKVLDCNKNTLKKNNGYKVLRYLDTSNLTKNVINELKELVPNVDKIPSRAQRIVGENDILYSTVRPNQCHYGLIKQPVSNLIASTGYAQLSSKDKLITNDLIYSFLTTKWVTEQLQRIANLAVTSYPSISPNDILALRIVLPKDREKLSHINQTLTSFNKKISGNNVENQKLSELRDWLLPMLMNGQVRVGEEN</sequence>
<dbReference type="PANTHER" id="PTHR30408">
    <property type="entry name" value="TYPE-1 RESTRICTION ENZYME ECOKI SPECIFICITY PROTEIN"/>
    <property type="match status" value="1"/>
</dbReference>
<keyword evidence="5" id="KW-0255">Endonuclease</keyword>
<comment type="similarity">
    <text evidence="1">Belongs to the type-I restriction system S methylase family.</text>
</comment>
<keyword evidence="5" id="KW-0378">Hydrolase</keyword>
<gene>
    <name evidence="5" type="ORF">DJ013_09995</name>
</gene>
<evidence type="ECO:0000259" key="4">
    <source>
        <dbReference type="Pfam" id="PF01420"/>
    </source>
</evidence>
<feature type="domain" description="Type I restriction modification DNA specificity" evidence="4">
    <location>
        <begin position="3"/>
        <end position="156"/>
    </location>
</feature>
<dbReference type="AlphaFoldDB" id="A0A2Z4GBH0"/>
<dbReference type="REBASE" id="254279">
    <property type="entry name" value="S.Alu1504ORF10000P"/>
</dbReference>
<dbReference type="CDD" id="cd17267">
    <property type="entry name" value="RMtype1_S_EcoAO83I-TRD1-CR1_like"/>
    <property type="match status" value="1"/>
</dbReference>
<dbReference type="Gene3D" id="3.90.220.20">
    <property type="entry name" value="DNA methylase specificity domains"/>
    <property type="match status" value="2"/>
</dbReference>
<evidence type="ECO:0000313" key="6">
    <source>
        <dbReference type="Proteomes" id="UP000249873"/>
    </source>
</evidence>
<keyword evidence="5" id="KW-0540">Nuclease</keyword>
<evidence type="ECO:0000256" key="3">
    <source>
        <dbReference type="ARBA" id="ARBA00023125"/>
    </source>
</evidence>
<keyword evidence="3" id="KW-0238">DNA-binding</keyword>
<dbReference type="SUPFAM" id="SSF116734">
    <property type="entry name" value="DNA methylase specificity domain"/>
    <property type="match status" value="2"/>
</dbReference>
<dbReference type="InterPro" id="IPR044946">
    <property type="entry name" value="Restrct_endonuc_typeI_TRD_sf"/>
</dbReference>
<dbReference type="Pfam" id="PF01420">
    <property type="entry name" value="Methylase_S"/>
    <property type="match status" value="1"/>
</dbReference>
<dbReference type="PANTHER" id="PTHR30408:SF12">
    <property type="entry name" value="TYPE I RESTRICTION ENZYME MJAVIII SPECIFICITY SUBUNIT"/>
    <property type="match status" value="1"/>
</dbReference>
<keyword evidence="6" id="KW-1185">Reference proteome</keyword>
<evidence type="ECO:0000256" key="1">
    <source>
        <dbReference type="ARBA" id="ARBA00010923"/>
    </source>
</evidence>
<dbReference type="GO" id="GO:0003677">
    <property type="term" value="F:DNA binding"/>
    <property type="evidence" value="ECO:0007669"/>
    <property type="project" value="UniProtKB-KW"/>
</dbReference>
<name>A0A2Z4GBH0_9BACT</name>
<dbReference type="InterPro" id="IPR052021">
    <property type="entry name" value="Type-I_RS_S_subunit"/>
</dbReference>
<accession>A0A2Z4GBH0</accession>
<proteinExistence type="inferred from homology"/>
<evidence type="ECO:0000313" key="5">
    <source>
        <dbReference type="EMBL" id="AWV98484.1"/>
    </source>
</evidence>
<dbReference type="GO" id="GO:0009307">
    <property type="term" value="P:DNA restriction-modification system"/>
    <property type="evidence" value="ECO:0007669"/>
    <property type="project" value="UniProtKB-KW"/>
</dbReference>
<dbReference type="GO" id="GO:0004519">
    <property type="term" value="F:endonuclease activity"/>
    <property type="evidence" value="ECO:0007669"/>
    <property type="project" value="UniProtKB-KW"/>
</dbReference>
<dbReference type="KEGG" id="als:DJ013_09995"/>
<dbReference type="EMBL" id="CP029480">
    <property type="protein sequence ID" value="AWV98484.1"/>
    <property type="molecule type" value="Genomic_DNA"/>
</dbReference>
<keyword evidence="2" id="KW-0680">Restriction system</keyword>
<protein>
    <submittedName>
        <fullName evidence="5">Restriction endonuclease subunit S</fullName>
    </submittedName>
</protein>
<dbReference type="RefSeq" id="WP_111371677.1">
    <property type="nucleotide sequence ID" value="NZ_CP029480.1"/>
</dbReference>
<reference evidence="5 6" key="1">
    <citation type="submission" date="2018-05" db="EMBL/GenBank/DDBJ databases">
        <title>Complete genome sequence of Arcticibacterium luteifluviistationis SM1504T, a cytophagaceae bacterium isolated from Arctic surface seawater.</title>
        <authorList>
            <person name="Li Y."/>
            <person name="Qin Q.-L."/>
        </authorList>
    </citation>
    <scope>NUCLEOTIDE SEQUENCE [LARGE SCALE GENOMIC DNA]</scope>
    <source>
        <strain evidence="5 6">SM1504</strain>
    </source>
</reference>
<evidence type="ECO:0000256" key="2">
    <source>
        <dbReference type="ARBA" id="ARBA00022747"/>
    </source>
</evidence>
<dbReference type="Proteomes" id="UP000249873">
    <property type="component" value="Chromosome"/>
</dbReference>
<dbReference type="InterPro" id="IPR000055">
    <property type="entry name" value="Restrct_endonuc_typeI_TRD"/>
</dbReference>
<organism evidence="5 6">
    <name type="scientific">Arcticibacterium luteifluviistationis</name>
    <dbReference type="NCBI Taxonomy" id="1784714"/>
    <lineage>
        <taxon>Bacteria</taxon>
        <taxon>Pseudomonadati</taxon>
        <taxon>Bacteroidota</taxon>
        <taxon>Cytophagia</taxon>
        <taxon>Cytophagales</taxon>
        <taxon>Leadbetterellaceae</taxon>
        <taxon>Arcticibacterium</taxon>
    </lineage>
</organism>